<name>A0A371EDS9_MUCPR</name>
<reference evidence="1" key="1">
    <citation type="submission" date="2018-05" db="EMBL/GenBank/DDBJ databases">
        <title>Draft genome of Mucuna pruriens seed.</title>
        <authorList>
            <person name="Nnadi N.E."/>
            <person name="Vos R."/>
            <person name="Hasami M.H."/>
            <person name="Devisetty U.K."/>
            <person name="Aguiy J.C."/>
        </authorList>
    </citation>
    <scope>NUCLEOTIDE SEQUENCE [LARGE SCALE GENOMIC DNA]</scope>
    <source>
        <strain evidence="1">JCA_2017</strain>
    </source>
</reference>
<dbReference type="AlphaFoldDB" id="A0A371EDS9"/>
<sequence>MVGTPSRLEDCHHVDVTIITYCGCFRGLYGRRGNVGRSSEEGDEGVEKKRRMQFKYDPKSYALDHGIVEGDAVFLYFSARYACP</sequence>
<keyword evidence="2" id="KW-1185">Reference proteome</keyword>
<evidence type="ECO:0000313" key="2">
    <source>
        <dbReference type="Proteomes" id="UP000257109"/>
    </source>
</evidence>
<gene>
    <name evidence="1" type="ORF">CR513_57317</name>
</gene>
<protein>
    <submittedName>
        <fullName evidence="1">Uncharacterized protein</fullName>
    </submittedName>
</protein>
<dbReference type="OrthoDB" id="1934748at2759"/>
<evidence type="ECO:0000313" key="1">
    <source>
        <dbReference type="EMBL" id="RDX64159.1"/>
    </source>
</evidence>
<accession>A0A371EDS9</accession>
<organism evidence="1 2">
    <name type="scientific">Mucuna pruriens</name>
    <name type="common">Velvet bean</name>
    <name type="synonym">Dolichos pruriens</name>
    <dbReference type="NCBI Taxonomy" id="157652"/>
    <lineage>
        <taxon>Eukaryota</taxon>
        <taxon>Viridiplantae</taxon>
        <taxon>Streptophyta</taxon>
        <taxon>Embryophyta</taxon>
        <taxon>Tracheophyta</taxon>
        <taxon>Spermatophyta</taxon>
        <taxon>Magnoliopsida</taxon>
        <taxon>eudicotyledons</taxon>
        <taxon>Gunneridae</taxon>
        <taxon>Pentapetalae</taxon>
        <taxon>rosids</taxon>
        <taxon>fabids</taxon>
        <taxon>Fabales</taxon>
        <taxon>Fabaceae</taxon>
        <taxon>Papilionoideae</taxon>
        <taxon>50 kb inversion clade</taxon>
        <taxon>NPAAA clade</taxon>
        <taxon>indigoferoid/millettioid clade</taxon>
        <taxon>Phaseoleae</taxon>
        <taxon>Mucuna</taxon>
    </lineage>
</organism>
<proteinExistence type="predicted"/>
<feature type="non-terminal residue" evidence="1">
    <location>
        <position position="1"/>
    </location>
</feature>
<comment type="caution">
    <text evidence="1">The sequence shown here is derived from an EMBL/GenBank/DDBJ whole genome shotgun (WGS) entry which is preliminary data.</text>
</comment>
<dbReference type="EMBL" id="QJKJ01014519">
    <property type="protein sequence ID" value="RDX64159.1"/>
    <property type="molecule type" value="Genomic_DNA"/>
</dbReference>
<dbReference type="Proteomes" id="UP000257109">
    <property type="component" value="Unassembled WGS sequence"/>
</dbReference>